<evidence type="ECO:0000256" key="1">
    <source>
        <dbReference type="SAM" id="MobiDB-lite"/>
    </source>
</evidence>
<keyword evidence="3" id="KW-1185">Reference proteome</keyword>
<organism evidence="2 3">
    <name type="scientific">Liparis tanakae</name>
    <name type="common">Tanaka's snailfish</name>
    <dbReference type="NCBI Taxonomy" id="230148"/>
    <lineage>
        <taxon>Eukaryota</taxon>
        <taxon>Metazoa</taxon>
        <taxon>Chordata</taxon>
        <taxon>Craniata</taxon>
        <taxon>Vertebrata</taxon>
        <taxon>Euteleostomi</taxon>
        <taxon>Actinopterygii</taxon>
        <taxon>Neopterygii</taxon>
        <taxon>Teleostei</taxon>
        <taxon>Neoteleostei</taxon>
        <taxon>Acanthomorphata</taxon>
        <taxon>Eupercaria</taxon>
        <taxon>Perciformes</taxon>
        <taxon>Cottioidei</taxon>
        <taxon>Cottales</taxon>
        <taxon>Liparidae</taxon>
        <taxon>Liparis</taxon>
    </lineage>
</organism>
<evidence type="ECO:0000313" key="3">
    <source>
        <dbReference type="Proteomes" id="UP000314294"/>
    </source>
</evidence>
<reference evidence="2 3" key="1">
    <citation type="submission" date="2019-03" db="EMBL/GenBank/DDBJ databases">
        <title>First draft genome of Liparis tanakae, snailfish: a comprehensive survey of snailfish specific genes.</title>
        <authorList>
            <person name="Kim W."/>
            <person name="Song I."/>
            <person name="Jeong J.-H."/>
            <person name="Kim D."/>
            <person name="Kim S."/>
            <person name="Ryu S."/>
            <person name="Song J.Y."/>
            <person name="Lee S.K."/>
        </authorList>
    </citation>
    <scope>NUCLEOTIDE SEQUENCE [LARGE SCALE GENOMIC DNA]</scope>
    <source>
        <tissue evidence="2">Muscle</tissue>
    </source>
</reference>
<proteinExistence type="predicted"/>
<name>A0A4Z2F152_9TELE</name>
<protein>
    <submittedName>
        <fullName evidence="2">Uncharacterized protein</fullName>
    </submittedName>
</protein>
<dbReference type="Proteomes" id="UP000314294">
    <property type="component" value="Unassembled WGS sequence"/>
</dbReference>
<evidence type="ECO:0000313" key="2">
    <source>
        <dbReference type="EMBL" id="TNN34869.1"/>
    </source>
</evidence>
<dbReference type="AlphaFoldDB" id="A0A4Z2F152"/>
<feature type="region of interest" description="Disordered" evidence="1">
    <location>
        <begin position="106"/>
        <end position="131"/>
    </location>
</feature>
<accession>A0A4Z2F152</accession>
<sequence length="131" mass="14581">MPRSTRRVLMFMKRCRTAARERSGSSETHALFSGLDRIPSLNLQNSTFSSPDQFCSSTVGPTLPASAPGCLSLKSRGTRRTNSETFSWAHSQSRFVWSMAVSEDTRRHSSVQPASPRSASHFLETMNTDRP</sequence>
<dbReference type="EMBL" id="SRLO01001876">
    <property type="protein sequence ID" value="TNN34869.1"/>
    <property type="molecule type" value="Genomic_DNA"/>
</dbReference>
<gene>
    <name evidence="2" type="ORF">EYF80_054964</name>
</gene>
<comment type="caution">
    <text evidence="2">The sequence shown here is derived from an EMBL/GenBank/DDBJ whole genome shotgun (WGS) entry which is preliminary data.</text>
</comment>